<name>A0ABN0WXN9_9ACTN</name>
<accession>A0ABN0WXN9</accession>
<sequence>MEYREAVQVRQRKGSVLGRAEIRDEIAGVADQPPMDYHALLPEP</sequence>
<dbReference type="EMBL" id="BAAABM010000041">
    <property type="protein sequence ID" value="GAA0349705.1"/>
    <property type="molecule type" value="Genomic_DNA"/>
</dbReference>
<dbReference type="RefSeq" id="WP_289849233.1">
    <property type="nucleotide sequence ID" value="NZ_BAAABM010000041.1"/>
</dbReference>
<evidence type="ECO:0000313" key="2">
    <source>
        <dbReference type="Proteomes" id="UP001501822"/>
    </source>
</evidence>
<reference evidence="1 2" key="1">
    <citation type="journal article" date="2019" name="Int. J. Syst. Evol. Microbiol.">
        <title>The Global Catalogue of Microorganisms (GCM) 10K type strain sequencing project: providing services to taxonomists for standard genome sequencing and annotation.</title>
        <authorList>
            <consortium name="The Broad Institute Genomics Platform"/>
            <consortium name="The Broad Institute Genome Sequencing Center for Infectious Disease"/>
            <person name="Wu L."/>
            <person name="Ma J."/>
        </authorList>
    </citation>
    <scope>NUCLEOTIDE SEQUENCE [LARGE SCALE GENOMIC DNA]</scope>
    <source>
        <strain evidence="1 2">JCM 3146</strain>
    </source>
</reference>
<protein>
    <submittedName>
        <fullName evidence="1">Uncharacterized protein</fullName>
    </submittedName>
</protein>
<organism evidence="1 2">
    <name type="scientific">Actinoallomurus spadix</name>
    <dbReference type="NCBI Taxonomy" id="79912"/>
    <lineage>
        <taxon>Bacteria</taxon>
        <taxon>Bacillati</taxon>
        <taxon>Actinomycetota</taxon>
        <taxon>Actinomycetes</taxon>
        <taxon>Streptosporangiales</taxon>
        <taxon>Thermomonosporaceae</taxon>
        <taxon>Actinoallomurus</taxon>
    </lineage>
</organism>
<gene>
    <name evidence="1" type="ORF">GCM10010151_44240</name>
</gene>
<evidence type="ECO:0000313" key="1">
    <source>
        <dbReference type="EMBL" id="GAA0349705.1"/>
    </source>
</evidence>
<dbReference type="Proteomes" id="UP001501822">
    <property type="component" value="Unassembled WGS sequence"/>
</dbReference>
<proteinExistence type="predicted"/>
<keyword evidence="2" id="KW-1185">Reference proteome</keyword>
<comment type="caution">
    <text evidence="1">The sequence shown here is derived from an EMBL/GenBank/DDBJ whole genome shotgun (WGS) entry which is preliminary data.</text>
</comment>